<keyword evidence="2" id="KW-1133">Transmembrane helix</keyword>
<organism evidence="3 4">
    <name type="scientific">Kutzneria buriramensis</name>
    <dbReference type="NCBI Taxonomy" id="1045776"/>
    <lineage>
        <taxon>Bacteria</taxon>
        <taxon>Bacillati</taxon>
        <taxon>Actinomycetota</taxon>
        <taxon>Actinomycetes</taxon>
        <taxon>Pseudonocardiales</taxon>
        <taxon>Pseudonocardiaceae</taxon>
        <taxon>Kutzneria</taxon>
    </lineage>
</organism>
<name>A0A3E0HB32_9PSEU</name>
<keyword evidence="4" id="KW-1185">Reference proteome</keyword>
<keyword evidence="2" id="KW-0812">Transmembrane</keyword>
<accession>A0A3E0HB32</accession>
<feature type="transmembrane region" description="Helical" evidence="2">
    <location>
        <begin position="127"/>
        <end position="146"/>
    </location>
</feature>
<dbReference type="Proteomes" id="UP000256269">
    <property type="component" value="Unassembled WGS sequence"/>
</dbReference>
<dbReference type="Pfam" id="PF22564">
    <property type="entry name" value="HAAS"/>
    <property type="match status" value="1"/>
</dbReference>
<evidence type="ECO:0000313" key="4">
    <source>
        <dbReference type="Proteomes" id="UP000256269"/>
    </source>
</evidence>
<feature type="region of interest" description="Disordered" evidence="1">
    <location>
        <begin position="73"/>
        <end position="93"/>
    </location>
</feature>
<feature type="transmembrane region" description="Helical" evidence="2">
    <location>
        <begin position="175"/>
        <end position="193"/>
    </location>
</feature>
<dbReference type="AlphaFoldDB" id="A0A3E0HB32"/>
<feature type="transmembrane region" description="Helical" evidence="2">
    <location>
        <begin position="232"/>
        <end position="252"/>
    </location>
</feature>
<protein>
    <submittedName>
        <fullName evidence="3">Putative membrane protein</fullName>
    </submittedName>
</protein>
<gene>
    <name evidence="3" type="ORF">BCF44_112329</name>
</gene>
<comment type="caution">
    <text evidence="3">The sequence shown here is derived from an EMBL/GenBank/DDBJ whole genome shotgun (WGS) entry which is preliminary data.</text>
</comment>
<feature type="transmembrane region" description="Helical" evidence="2">
    <location>
        <begin position="101"/>
        <end position="121"/>
    </location>
</feature>
<dbReference type="EMBL" id="QUNO01000012">
    <property type="protein sequence ID" value="REH41245.1"/>
    <property type="molecule type" value="Genomic_DNA"/>
</dbReference>
<proteinExistence type="predicted"/>
<feature type="transmembrane region" description="Helical" evidence="2">
    <location>
        <begin position="205"/>
        <end position="225"/>
    </location>
</feature>
<evidence type="ECO:0000256" key="2">
    <source>
        <dbReference type="SAM" id="Phobius"/>
    </source>
</evidence>
<keyword evidence="2" id="KW-0472">Membrane</keyword>
<reference evidence="3 4" key="1">
    <citation type="submission" date="2018-08" db="EMBL/GenBank/DDBJ databases">
        <title>Genomic Encyclopedia of Archaeal and Bacterial Type Strains, Phase II (KMG-II): from individual species to whole genera.</title>
        <authorList>
            <person name="Goeker M."/>
        </authorList>
    </citation>
    <scope>NUCLEOTIDE SEQUENCE [LARGE SCALE GENOMIC DNA]</scope>
    <source>
        <strain evidence="3 4">DSM 45791</strain>
    </source>
</reference>
<evidence type="ECO:0000256" key="1">
    <source>
        <dbReference type="SAM" id="MobiDB-lite"/>
    </source>
</evidence>
<evidence type="ECO:0000313" key="3">
    <source>
        <dbReference type="EMBL" id="REH41245.1"/>
    </source>
</evidence>
<sequence length="256" mass="27770">MQDVADVREDDGSTTDRFLSRMRAALSDLPPTEVNELLEDTEEHVRELAREHGEDQLELRLGSPEAYAAELRSAAGYPPPPQPDEPTRALPKDQRKDGVEVLALAGLIVTTASALLFGASIRSYHTTPLFLLTGLVGLAISLPLLVRGQDGVRAIAELPTVKALLPFLNPDQSTFAGKVLAYVYSLQPAWWLLRVLPVVGFGHGGLALIIVGVPAAFVSVLVGYYSRVDRRTLWLVVPANALVGSMLMYFVLGYAL</sequence>